<protein>
    <submittedName>
        <fullName evidence="2">Uncharacterized protein</fullName>
    </submittedName>
</protein>
<dbReference type="RefSeq" id="WP_184041942.1">
    <property type="nucleotide sequence ID" value="NZ_JACHHY010000045.1"/>
</dbReference>
<reference evidence="2 3" key="1">
    <citation type="submission" date="2020-08" db="EMBL/GenBank/DDBJ databases">
        <title>Genomic Encyclopedia of Type Strains, Phase IV (KMG-IV): sequencing the most valuable type-strain genomes for metagenomic binning, comparative biology and taxonomic classification.</title>
        <authorList>
            <person name="Goeker M."/>
        </authorList>
    </citation>
    <scope>NUCLEOTIDE SEQUENCE [LARGE SCALE GENOMIC DNA]</scope>
    <source>
        <strain evidence="2 3">DSM 27165</strain>
    </source>
</reference>
<evidence type="ECO:0000256" key="1">
    <source>
        <dbReference type="SAM" id="Phobius"/>
    </source>
</evidence>
<dbReference type="EMBL" id="JACHHY010000045">
    <property type="protein sequence ID" value="MBB5020565.1"/>
    <property type="molecule type" value="Genomic_DNA"/>
</dbReference>
<feature type="transmembrane region" description="Helical" evidence="1">
    <location>
        <begin position="136"/>
        <end position="155"/>
    </location>
</feature>
<organism evidence="2 3">
    <name type="scientific">Chitinivorax tropicus</name>
    <dbReference type="NCBI Taxonomy" id="714531"/>
    <lineage>
        <taxon>Bacteria</taxon>
        <taxon>Pseudomonadati</taxon>
        <taxon>Pseudomonadota</taxon>
        <taxon>Betaproteobacteria</taxon>
        <taxon>Chitinivorax</taxon>
    </lineage>
</organism>
<keyword evidence="1" id="KW-1133">Transmembrane helix</keyword>
<sequence length="252" mass="28411">MSETKLFTVDGSIEVIHRAPGVINLLEDMQRGAVFTGAVAVATDNLANFVGSSAVALYDGEDVEHIAMLVNGKLVIGTFQSTEDLKVGDQVKLVVSYEAGDFLFAHAILRVEDSWLWMPYMHDETRKGMIWYTVKIFLIITILSDLFISGVAALTGNLDTFNKEGRVYLILFEFILIPIMLYISSKDLIENGKIAEGIFNALGVERYQDFNASKFSVKNQDFRLENTHRKYIIHFDRALAAHYKRYKIQPTA</sequence>
<accession>A0A840MT31</accession>
<keyword evidence="1" id="KW-0812">Transmembrane</keyword>
<keyword evidence="1" id="KW-0472">Membrane</keyword>
<keyword evidence="3" id="KW-1185">Reference proteome</keyword>
<name>A0A840MT31_9PROT</name>
<evidence type="ECO:0000313" key="3">
    <source>
        <dbReference type="Proteomes" id="UP000575898"/>
    </source>
</evidence>
<dbReference type="AlphaFoldDB" id="A0A840MT31"/>
<comment type="caution">
    <text evidence="2">The sequence shown here is derived from an EMBL/GenBank/DDBJ whole genome shotgun (WGS) entry which is preliminary data.</text>
</comment>
<feature type="transmembrane region" description="Helical" evidence="1">
    <location>
        <begin position="167"/>
        <end position="184"/>
    </location>
</feature>
<evidence type="ECO:0000313" key="2">
    <source>
        <dbReference type="EMBL" id="MBB5020565.1"/>
    </source>
</evidence>
<proteinExistence type="predicted"/>
<gene>
    <name evidence="2" type="ORF">HNQ59_003886</name>
</gene>
<dbReference type="Proteomes" id="UP000575898">
    <property type="component" value="Unassembled WGS sequence"/>
</dbReference>